<evidence type="ECO:0000256" key="3">
    <source>
        <dbReference type="ARBA" id="ARBA00010072"/>
    </source>
</evidence>
<sequence>MNTFQTYLHIILPQAFRRVLPPLTSQAISLIKDSALVSTIAIYDLTMQGQAVISETYLTFELWFTIAAIYLMITIPLSLGVNLMEKYLRPASQ</sequence>
<dbReference type="PANTHER" id="PTHR30614:SF20">
    <property type="entry name" value="GLUTAMINE TRANSPORT SYSTEM PERMEASE PROTEIN GLNP"/>
    <property type="match status" value="1"/>
</dbReference>
<reference evidence="11" key="2">
    <citation type="submission" date="2019-01" db="EMBL/GenBank/DDBJ databases">
        <title>Genome sequence of Desulfonema ishimotonii strain Tokyo 01.</title>
        <authorList>
            <person name="Fukui M."/>
        </authorList>
    </citation>
    <scope>NUCLEOTIDE SEQUENCE [LARGE SCALE GENOMIC DNA]</scope>
    <source>
        <strain evidence="11">Tokyo 01</strain>
    </source>
</reference>
<keyword evidence="4 8" id="KW-0812">Transmembrane</keyword>
<dbReference type="InterPro" id="IPR043429">
    <property type="entry name" value="ArtM/GltK/GlnP/TcyL/YhdX-like"/>
</dbReference>
<dbReference type="InterPro" id="IPR035906">
    <property type="entry name" value="MetI-like_sf"/>
</dbReference>
<dbReference type="GO" id="GO:0005886">
    <property type="term" value="C:plasma membrane"/>
    <property type="evidence" value="ECO:0007669"/>
    <property type="project" value="UniProtKB-SubCell"/>
</dbReference>
<dbReference type="RefSeq" id="WP_231714475.1">
    <property type="nucleotide sequence ID" value="NZ_BEXT01000001.1"/>
</dbReference>
<evidence type="ECO:0000313" key="11">
    <source>
        <dbReference type="Proteomes" id="UP000288096"/>
    </source>
</evidence>
<comment type="subcellular location">
    <subcellularLocation>
        <location evidence="2">Cell membrane</location>
        <topology evidence="2">Multi-pass membrane protein</topology>
    </subcellularLocation>
</comment>
<dbReference type="AlphaFoldDB" id="A0A401FW91"/>
<evidence type="ECO:0000256" key="7">
    <source>
        <dbReference type="ARBA" id="ARBA00023136"/>
    </source>
</evidence>
<evidence type="ECO:0000256" key="8">
    <source>
        <dbReference type="SAM" id="Phobius"/>
    </source>
</evidence>
<dbReference type="EMBL" id="BEXT01000001">
    <property type="protein sequence ID" value="GBC61213.1"/>
    <property type="molecule type" value="Genomic_DNA"/>
</dbReference>
<dbReference type="PANTHER" id="PTHR30614">
    <property type="entry name" value="MEMBRANE COMPONENT OF AMINO ACID ABC TRANSPORTER"/>
    <property type="match status" value="1"/>
</dbReference>
<keyword evidence="7 8" id="KW-0472">Membrane</keyword>
<evidence type="ECO:0000256" key="5">
    <source>
        <dbReference type="ARBA" id="ARBA00022970"/>
    </source>
</evidence>
<evidence type="ECO:0000256" key="6">
    <source>
        <dbReference type="ARBA" id="ARBA00022989"/>
    </source>
</evidence>
<keyword evidence="6 8" id="KW-1133">Transmembrane helix</keyword>
<protein>
    <submittedName>
        <fullName evidence="10">Amino acid ABC transporter permease</fullName>
    </submittedName>
</protein>
<name>A0A401FW91_9BACT</name>
<accession>A0A401FW91</accession>
<keyword evidence="11" id="KW-1185">Reference proteome</keyword>
<comment type="similarity">
    <text evidence="3">Belongs to the binding-protein-dependent transport system permease family. HisMQ subfamily.</text>
</comment>
<feature type="transmembrane region" description="Helical" evidence="8">
    <location>
        <begin position="62"/>
        <end position="84"/>
    </location>
</feature>
<comment type="function">
    <text evidence="1">Part of the binding-protein-dependent transport system for glutamine; probably responsible for the translocation of the substrate across the membrane.</text>
</comment>
<proteinExistence type="inferred from homology"/>
<evidence type="ECO:0000256" key="4">
    <source>
        <dbReference type="ARBA" id="ARBA00022692"/>
    </source>
</evidence>
<dbReference type="Pfam" id="PF00528">
    <property type="entry name" value="BPD_transp_1"/>
    <property type="match status" value="1"/>
</dbReference>
<dbReference type="InterPro" id="IPR000515">
    <property type="entry name" value="MetI-like"/>
</dbReference>
<dbReference type="GO" id="GO:0006865">
    <property type="term" value="P:amino acid transport"/>
    <property type="evidence" value="ECO:0007669"/>
    <property type="project" value="UniProtKB-KW"/>
</dbReference>
<keyword evidence="5" id="KW-0029">Amino-acid transport</keyword>
<dbReference type="GO" id="GO:0055085">
    <property type="term" value="P:transmembrane transport"/>
    <property type="evidence" value="ECO:0007669"/>
    <property type="project" value="InterPro"/>
</dbReference>
<evidence type="ECO:0000256" key="1">
    <source>
        <dbReference type="ARBA" id="ARBA00003159"/>
    </source>
</evidence>
<comment type="caution">
    <text evidence="10">The sequence shown here is derived from an EMBL/GenBank/DDBJ whole genome shotgun (WGS) entry which is preliminary data.</text>
</comment>
<evidence type="ECO:0000256" key="2">
    <source>
        <dbReference type="ARBA" id="ARBA00004651"/>
    </source>
</evidence>
<dbReference type="Proteomes" id="UP000288096">
    <property type="component" value="Unassembled WGS sequence"/>
</dbReference>
<evidence type="ECO:0000259" key="9">
    <source>
        <dbReference type="Pfam" id="PF00528"/>
    </source>
</evidence>
<dbReference type="CDD" id="cd06261">
    <property type="entry name" value="TM_PBP2"/>
    <property type="match status" value="1"/>
</dbReference>
<gene>
    <name evidence="10" type="ORF">DENIS_2173</name>
</gene>
<reference evidence="11" key="1">
    <citation type="submission" date="2017-11" db="EMBL/GenBank/DDBJ databases">
        <authorList>
            <person name="Watanabe M."/>
            <person name="Kojima H."/>
        </authorList>
    </citation>
    <scope>NUCLEOTIDE SEQUENCE [LARGE SCALE GENOMIC DNA]</scope>
    <source>
        <strain evidence="11">Tokyo 01</strain>
    </source>
</reference>
<keyword evidence="5" id="KW-0813">Transport</keyword>
<dbReference type="Gene3D" id="1.10.3720.10">
    <property type="entry name" value="MetI-like"/>
    <property type="match status" value="1"/>
</dbReference>
<evidence type="ECO:0000313" key="10">
    <source>
        <dbReference type="EMBL" id="GBC61213.1"/>
    </source>
</evidence>
<feature type="domain" description="ABC transmembrane type-1" evidence="9">
    <location>
        <begin position="1"/>
        <end position="90"/>
    </location>
</feature>
<organism evidence="10 11">
    <name type="scientific">Desulfonema ishimotonii</name>
    <dbReference type="NCBI Taxonomy" id="45657"/>
    <lineage>
        <taxon>Bacteria</taxon>
        <taxon>Pseudomonadati</taxon>
        <taxon>Thermodesulfobacteriota</taxon>
        <taxon>Desulfobacteria</taxon>
        <taxon>Desulfobacterales</taxon>
        <taxon>Desulfococcaceae</taxon>
        <taxon>Desulfonema</taxon>
    </lineage>
</organism>
<dbReference type="SUPFAM" id="SSF161098">
    <property type="entry name" value="MetI-like"/>
    <property type="match status" value="1"/>
</dbReference>